<keyword evidence="1" id="KW-0614">Plasmid</keyword>
<dbReference type="EMBL" id="KY494864">
    <property type="protein sequence ID" value="ARD70446.1"/>
    <property type="molecule type" value="Genomic_DNA"/>
</dbReference>
<proteinExistence type="predicted"/>
<protein>
    <submittedName>
        <fullName evidence="1">Uncharacterized protein</fullName>
    </submittedName>
</protein>
<organism evidence="1">
    <name type="scientific">Pseudomonas aeruginosa</name>
    <dbReference type="NCBI Taxonomy" id="287"/>
    <lineage>
        <taxon>Bacteria</taxon>
        <taxon>Pseudomonadati</taxon>
        <taxon>Pseudomonadota</taxon>
        <taxon>Gammaproteobacteria</taxon>
        <taxon>Pseudomonadales</taxon>
        <taxon>Pseudomonadaceae</taxon>
        <taxon>Pseudomonas</taxon>
    </lineage>
</organism>
<sequence>MGFIVLCSEWRLLMKNLFLIALIGLVIYAVHSQKVEKAAEDAALAQACNAERLAALNHKPGDSIPKRNLACISFESNKEKTVFAPQG</sequence>
<evidence type="ECO:0000313" key="1">
    <source>
        <dbReference type="EMBL" id="ARD70446.1"/>
    </source>
</evidence>
<reference evidence="1" key="1">
    <citation type="submission" date="2017-01" db="EMBL/GenBank/DDBJ databases">
        <title>Complete nucleotide sequence of an IncP-2 blaVIM-2-harboring megaplasmid from Pseudomonas aeruginosa.</title>
        <authorList>
            <person name="Botelho J."/>
            <person name="Grosso F."/>
            <person name="Mabrouk A."/>
            <person name="Peixe L."/>
        </authorList>
    </citation>
    <scope>NUCLEOTIDE SEQUENCE</scope>
    <source>
        <strain evidence="1">FFUP_PS_37</strain>
        <plasmid evidence="1">pJB37</plasmid>
    </source>
</reference>
<name>A0A1V0M6C7_PSEAI</name>
<geneLocation type="plasmid" evidence="1">
    <name>pJB37</name>
</geneLocation>
<accession>A0A1V0M6C7</accession>
<dbReference type="AlphaFoldDB" id="A0A1V0M6C7"/>